<protein>
    <recommendedName>
        <fullName evidence="4">F-box domain-containing protein</fullName>
    </recommendedName>
</protein>
<accession>A0A0D2GYA0</accession>
<evidence type="ECO:0000256" key="1">
    <source>
        <dbReference type="SAM" id="MobiDB-lite"/>
    </source>
</evidence>
<name>A0A0D2GYA0_9EURO</name>
<feature type="compositionally biased region" description="Polar residues" evidence="1">
    <location>
        <begin position="668"/>
        <end position="682"/>
    </location>
</feature>
<dbReference type="VEuPathDB" id="FungiDB:Z520_09581"/>
<feature type="compositionally biased region" description="Low complexity" evidence="1">
    <location>
        <begin position="702"/>
        <end position="729"/>
    </location>
</feature>
<dbReference type="Proteomes" id="UP000053411">
    <property type="component" value="Unassembled WGS sequence"/>
</dbReference>
<feature type="region of interest" description="Disordered" evidence="1">
    <location>
        <begin position="553"/>
        <end position="602"/>
    </location>
</feature>
<gene>
    <name evidence="2" type="ORF">Z520_09581</name>
</gene>
<evidence type="ECO:0008006" key="4">
    <source>
        <dbReference type="Google" id="ProtNLM"/>
    </source>
</evidence>
<dbReference type="AlphaFoldDB" id="A0A0D2GYA0"/>
<feature type="region of interest" description="Disordered" evidence="1">
    <location>
        <begin position="338"/>
        <end position="358"/>
    </location>
</feature>
<proteinExistence type="predicted"/>
<dbReference type="OrthoDB" id="5359231at2759"/>
<sequence>MRQASLRHCLWVELALSPQQLPTPRQTLARIIDSQSALQQASPYSACIIAYASSFSYNFGILCYTTSANSLRILNFNSLRGTEKVFDSSVFNDQIGITTVAGEDTVDVQAIRSIQIQSYAAGIVVLVCDSGPFGQYIVAVNIADKRSTLPLWSGDARHPRVRLCMPIRSSSKLFVRNNGRFMVVGSHSATDDHNHHEWLLDVYSLETGEAVTAQPLQLRDFHGSEIGSTACFTIHDDEFYAITSQTSYESEEVDWTSYYHVVQFRLDDPNPELTIQLIWRRQHLEGPINDAWNDLGFQIDHSTGELLVVEGRKEWLNGGSRSIRTYYTQPIPRAEFKDRKSGLRHPPDENRLSRTLDEHSNSRWEEPMVRVDRYVHAEFQADDAGGQRAAAREYIRARTKWNGYSFNAQAFIDLVTDEAVMEGEWRPHQRIKLRVVSRHELSPLVRDNNTNTTIGGSVALVLRKRTRNREGQEIEDGERAFTPSCVSIWPPDDAPQGLHEILCPEGRAGDVKAMLGDEGIVYMAGPPREPGSSERALVFISFDPTFGFQGMQRLDGSPAIPRSEEKKRKIGKYCEHDETRQHSATLGRGRQRQSEGQGLRIDVDRLADPTKRLKLEALVKPDGGDSTSPPPGSDEQELSVLPQTAQALGLATAPLVDITKDWPPSLPSHAQSRSTVQPQRSRSLLPVTAPSTGPRVPPPRSSPSGPTSGWSSPTSKSIPSPDPTQQTGHQGHGKGKAPAPPKGRQTWREKAMYTSIGSGYWLR</sequence>
<feature type="region of interest" description="Disordered" evidence="1">
    <location>
        <begin position="661"/>
        <end position="763"/>
    </location>
</feature>
<dbReference type="EMBL" id="KN848086">
    <property type="protein sequence ID" value="KIX94535.1"/>
    <property type="molecule type" value="Genomic_DNA"/>
</dbReference>
<feature type="compositionally biased region" description="Basic and acidic residues" evidence="1">
    <location>
        <begin position="562"/>
        <end position="581"/>
    </location>
</feature>
<dbReference type="RefSeq" id="XP_016628658.1">
    <property type="nucleotide sequence ID" value="XM_016780075.1"/>
</dbReference>
<organism evidence="2 3">
    <name type="scientific">Fonsecaea multimorphosa CBS 102226</name>
    <dbReference type="NCBI Taxonomy" id="1442371"/>
    <lineage>
        <taxon>Eukaryota</taxon>
        <taxon>Fungi</taxon>
        <taxon>Dikarya</taxon>
        <taxon>Ascomycota</taxon>
        <taxon>Pezizomycotina</taxon>
        <taxon>Eurotiomycetes</taxon>
        <taxon>Chaetothyriomycetidae</taxon>
        <taxon>Chaetothyriales</taxon>
        <taxon>Herpotrichiellaceae</taxon>
        <taxon>Fonsecaea</taxon>
    </lineage>
</organism>
<evidence type="ECO:0000313" key="3">
    <source>
        <dbReference type="Proteomes" id="UP000053411"/>
    </source>
</evidence>
<evidence type="ECO:0000313" key="2">
    <source>
        <dbReference type="EMBL" id="KIX94535.1"/>
    </source>
</evidence>
<keyword evidence="3" id="KW-1185">Reference proteome</keyword>
<dbReference type="STRING" id="1442371.A0A0D2GYA0"/>
<reference evidence="2 3" key="1">
    <citation type="submission" date="2015-01" db="EMBL/GenBank/DDBJ databases">
        <title>The Genome Sequence of Fonsecaea multimorphosa CBS 102226.</title>
        <authorList>
            <consortium name="The Broad Institute Genomics Platform"/>
            <person name="Cuomo C."/>
            <person name="de Hoog S."/>
            <person name="Gorbushina A."/>
            <person name="Stielow B."/>
            <person name="Teixiera M."/>
            <person name="Abouelleil A."/>
            <person name="Chapman S.B."/>
            <person name="Priest M."/>
            <person name="Young S.K."/>
            <person name="Wortman J."/>
            <person name="Nusbaum C."/>
            <person name="Birren B."/>
        </authorList>
    </citation>
    <scope>NUCLEOTIDE SEQUENCE [LARGE SCALE GENOMIC DNA]</scope>
    <source>
        <strain evidence="2 3">CBS 102226</strain>
    </source>
</reference>
<dbReference type="GeneID" id="27715327"/>
<feature type="region of interest" description="Disordered" evidence="1">
    <location>
        <begin position="617"/>
        <end position="639"/>
    </location>
</feature>